<dbReference type="PANTHER" id="PTHR43477:SF1">
    <property type="entry name" value="DIHYDROANTICAPSIN 7-DEHYDROGENASE"/>
    <property type="match status" value="1"/>
</dbReference>
<evidence type="ECO:0000256" key="2">
    <source>
        <dbReference type="ARBA" id="ARBA00023002"/>
    </source>
</evidence>
<dbReference type="Gene3D" id="3.40.50.720">
    <property type="entry name" value="NAD(P)-binding Rossmann-like Domain"/>
    <property type="match status" value="1"/>
</dbReference>
<keyword evidence="5" id="KW-1185">Reference proteome</keyword>
<feature type="domain" description="Ketoreductase" evidence="3">
    <location>
        <begin position="8"/>
        <end position="197"/>
    </location>
</feature>
<dbReference type="InterPro" id="IPR057326">
    <property type="entry name" value="KR_dom"/>
</dbReference>
<name>A0ABT2VNV5_9ALTE</name>
<evidence type="ECO:0000313" key="4">
    <source>
        <dbReference type="EMBL" id="MCU7554992.1"/>
    </source>
</evidence>
<dbReference type="InterPro" id="IPR036291">
    <property type="entry name" value="NAD(P)-bd_dom_sf"/>
</dbReference>
<dbReference type="PRINTS" id="PR00080">
    <property type="entry name" value="SDRFAMILY"/>
</dbReference>
<dbReference type="SUPFAM" id="SSF51735">
    <property type="entry name" value="NAD(P)-binding Rossmann-fold domains"/>
    <property type="match status" value="1"/>
</dbReference>
<accession>A0ABT2VNV5</accession>
<dbReference type="CDD" id="cd05233">
    <property type="entry name" value="SDR_c"/>
    <property type="match status" value="1"/>
</dbReference>
<evidence type="ECO:0000313" key="5">
    <source>
        <dbReference type="Proteomes" id="UP001209257"/>
    </source>
</evidence>
<dbReference type="Proteomes" id="UP001209257">
    <property type="component" value="Unassembled WGS sequence"/>
</dbReference>
<keyword evidence="2" id="KW-0560">Oxidoreductase</keyword>
<reference evidence="5" key="1">
    <citation type="submission" date="2023-07" db="EMBL/GenBank/DDBJ databases">
        <title>Study on multiphase classification of strain Alteromonas salexigens isolated from the Yellow Sea.</title>
        <authorList>
            <person name="Sun L."/>
        </authorList>
    </citation>
    <scope>NUCLEOTIDE SEQUENCE [LARGE SCALE GENOMIC DNA]</scope>
    <source>
        <strain evidence="5">ASW11-19</strain>
    </source>
</reference>
<dbReference type="InterPro" id="IPR051122">
    <property type="entry name" value="SDR_DHRS6-like"/>
</dbReference>
<organism evidence="4 5">
    <name type="scientific">Alteromonas salexigens</name>
    <dbReference type="NCBI Taxonomy" id="2982530"/>
    <lineage>
        <taxon>Bacteria</taxon>
        <taxon>Pseudomonadati</taxon>
        <taxon>Pseudomonadota</taxon>
        <taxon>Gammaproteobacteria</taxon>
        <taxon>Alteromonadales</taxon>
        <taxon>Alteromonadaceae</taxon>
        <taxon>Alteromonas/Salinimonas group</taxon>
        <taxon>Alteromonas</taxon>
    </lineage>
</organism>
<dbReference type="Pfam" id="PF13561">
    <property type="entry name" value="adh_short_C2"/>
    <property type="match status" value="1"/>
</dbReference>
<dbReference type="EMBL" id="JAOTJC010000008">
    <property type="protein sequence ID" value="MCU7554992.1"/>
    <property type="molecule type" value="Genomic_DNA"/>
</dbReference>
<protein>
    <submittedName>
        <fullName evidence="4">SDR family oxidoreductase</fullName>
    </submittedName>
</protein>
<proteinExistence type="inferred from homology"/>
<dbReference type="SMART" id="SM00822">
    <property type="entry name" value="PKS_KR"/>
    <property type="match status" value="1"/>
</dbReference>
<comment type="caution">
    <text evidence="4">The sequence shown here is derived from an EMBL/GenBank/DDBJ whole genome shotgun (WGS) entry which is preliminary data.</text>
</comment>
<gene>
    <name evidence="4" type="ORF">OCL06_10305</name>
</gene>
<evidence type="ECO:0000259" key="3">
    <source>
        <dbReference type="SMART" id="SM00822"/>
    </source>
</evidence>
<dbReference type="PRINTS" id="PR00081">
    <property type="entry name" value="GDHRDH"/>
</dbReference>
<evidence type="ECO:0000256" key="1">
    <source>
        <dbReference type="ARBA" id="ARBA00006484"/>
    </source>
</evidence>
<dbReference type="PANTHER" id="PTHR43477">
    <property type="entry name" value="DIHYDROANTICAPSIN 7-DEHYDROGENASE"/>
    <property type="match status" value="1"/>
</dbReference>
<sequence>MTNNLNGVSVLITGATGAIGQACVAQCLSEGATVFANGRDAERLGELAEKTGTKCIPLCYDVTDEENVKQAFIKIKKMQSQSEIGPFYGLVNNAGIMEEHSLVTTSMDSLQRQLRVNLLAPFQHMQLACRLMARHGRGSIVNIVSQVGEQGSSGLSAYAASKSGLSGATRAIAKEFAEKGIRVNGVAPGLVDTPLTSHYEDQLREEIIHRTAMKRAGGADEVAHAVLHLLSPQASYTTGQILAVDGLFSP</sequence>
<comment type="similarity">
    <text evidence="1">Belongs to the short-chain dehydrogenases/reductases (SDR) family.</text>
</comment>
<dbReference type="InterPro" id="IPR002347">
    <property type="entry name" value="SDR_fam"/>
</dbReference>